<dbReference type="RefSeq" id="WP_072943852.1">
    <property type="nucleotide sequence ID" value="NZ_FQWO01000007.1"/>
</dbReference>
<dbReference type="Proteomes" id="UP000237771">
    <property type="component" value="Unassembled WGS sequence"/>
</dbReference>
<evidence type="ECO:0000313" key="1">
    <source>
        <dbReference type="EMBL" id="PRZ22006.1"/>
    </source>
</evidence>
<proteinExistence type="predicted"/>
<dbReference type="InterPro" id="IPR011990">
    <property type="entry name" value="TPR-like_helical_dom_sf"/>
</dbReference>
<dbReference type="SUPFAM" id="SSF48452">
    <property type="entry name" value="TPR-like"/>
    <property type="match status" value="1"/>
</dbReference>
<evidence type="ECO:0000313" key="2">
    <source>
        <dbReference type="EMBL" id="SHH07004.1"/>
    </source>
</evidence>
<protein>
    <recommendedName>
        <fullName evidence="5">Flagellar motor protein MotB</fullName>
    </recommendedName>
</protein>
<evidence type="ECO:0008006" key="5">
    <source>
        <dbReference type="Google" id="ProtNLM"/>
    </source>
</evidence>
<gene>
    <name evidence="1" type="ORF">BC624_1076</name>
    <name evidence="2" type="ORF">SAMN05443373_1076</name>
</gene>
<accession>A0A1M5PYR9</accession>
<sequence length="132" mass="15598">MKKNLLVLLVLNVYSFNGYTQNEKFYVTEIISDKYAYVDVVKTYERIVAKGYKSIVMFKTIGDSYYTNFELDKAAKWYCELFAMTTDLEPKYYQQYAKSLKAIGENDKANEILKRLNQKYENRVDNTSLKLQ</sequence>
<keyword evidence="4" id="KW-1185">Reference proteome</keyword>
<evidence type="ECO:0000313" key="3">
    <source>
        <dbReference type="Proteomes" id="UP000184384"/>
    </source>
</evidence>
<organism evidence="2 3">
    <name type="scientific">Flavobacterium granuli</name>
    <dbReference type="NCBI Taxonomy" id="280093"/>
    <lineage>
        <taxon>Bacteria</taxon>
        <taxon>Pseudomonadati</taxon>
        <taxon>Bacteroidota</taxon>
        <taxon>Flavobacteriia</taxon>
        <taxon>Flavobacteriales</taxon>
        <taxon>Flavobacteriaceae</taxon>
        <taxon>Flavobacterium</taxon>
    </lineage>
</organism>
<dbReference type="EMBL" id="FQWO01000007">
    <property type="protein sequence ID" value="SHH07004.1"/>
    <property type="molecule type" value="Genomic_DNA"/>
</dbReference>
<reference evidence="1 4" key="3">
    <citation type="submission" date="2018-03" db="EMBL/GenBank/DDBJ databases">
        <title>Genomic Encyclopedia of Archaeal and Bacterial Type Strains, Phase II (KMG-II): from individual species to whole genera.</title>
        <authorList>
            <person name="Goeker M."/>
        </authorList>
    </citation>
    <scope>NUCLEOTIDE SEQUENCE [LARGE SCALE GENOMIC DNA]</scope>
    <source>
        <strain evidence="1 4">DSM 17797</strain>
    </source>
</reference>
<evidence type="ECO:0000313" key="4">
    <source>
        <dbReference type="Proteomes" id="UP000237771"/>
    </source>
</evidence>
<dbReference type="EMBL" id="PVUB01000007">
    <property type="protein sequence ID" value="PRZ22006.1"/>
    <property type="molecule type" value="Genomic_DNA"/>
</dbReference>
<name>A0A1M5PYR9_9FLAO</name>
<dbReference type="STRING" id="280093.SAMN05443373_1076"/>
<dbReference type="OrthoDB" id="1324191at2"/>
<reference evidence="2" key="1">
    <citation type="submission" date="2016-11" db="EMBL/GenBank/DDBJ databases">
        <authorList>
            <person name="Jaros S."/>
            <person name="Januszkiewicz K."/>
            <person name="Wedrychowicz H."/>
        </authorList>
    </citation>
    <scope>NUCLEOTIDE SEQUENCE [LARGE SCALE GENOMIC DNA]</scope>
    <source>
        <strain evidence="2">DSM 19729</strain>
    </source>
</reference>
<reference evidence="3" key="2">
    <citation type="submission" date="2016-11" db="EMBL/GenBank/DDBJ databases">
        <authorList>
            <person name="Varghese N."/>
            <person name="Submissions S."/>
        </authorList>
    </citation>
    <scope>NUCLEOTIDE SEQUENCE [LARGE SCALE GENOMIC DNA]</scope>
    <source>
        <strain evidence="3">DSM 19729</strain>
    </source>
</reference>
<dbReference type="Proteomes" id="UP000184384">
    <property type="component" value="Unassembled WGS sequence"/>
</dbReference>
<dbReference type="AlphaFoldDB" id="A0A1M5PYR9"/>